<dbReference type="EMBL" id="NBIV01000025">
    <property type="protein sequence ID" value="PXF47364.1"/>
    <property type="molecule type" value="Genomic_DNA"/>
</dbReference>
<organism evidence="2 3">
    <name type="scientific">Gracilariopsis chorda</name>
    <dbReference type="NCBI Taxonomy" id="448386"/>
    <lineage>
        <taxon>Eukaryota</taxon>
        <taxon>Rhodophyta</taxon>
        <taxon>Florideophyceae</taxon>
        <taxon>Rhodymeniophycidae</taxon>
        <taxon>Gracilariales</taxon>
        <taxon>Gracilariaceae</taxon>
        <taxon>Gracilariopsis</taxon>
    </lineage>
</organism>
<feature type="transmembrane region" description="Helical" evidence="1">
    <location>
        <begin position="58"/>
        <end position="77"/>
    </location>
</feature>
<keyword evidence="1" id="KW-0472">Membrane</keyword>
<dbReference type="Proteomes" id="UP000247409">
    <property type="component" value="Unassembled WGS sequence"/>
</dbReference>
<evidence type="ECO:0000313" key="2">
    <source>
        <dbReference type="EMBL" id="PXF47364.1"/>
    </source>
</evidence>
<name>A0A2V3IYZ6_9FLOR</name>
<gene>
    <name evidence="2" type="ORF">BWQ96_02844</name>
</gene>
<evidence type="ECO:0000256" key="1">
    <source>
        <dbReference type="SAM" id="Phobius"/>
    </source>
</evidence>
<dbReference type="OrthoDB" id="10421863at2759"/>
<dbReference type="SUPFAM" id="SSF52540">
    <property type="entry name" value="P-loop containing nucleoside triphosphate hydrolases"/>
    <property type="match status" value="1"/>
</dbReference>
<comment type="caution">
    <text evidence="2">The sequence shown here is derived from an EMBL/GenBank/DDBJ whole genome shotgun (WGS) entry which is preliminary data.</text>
</comment>
<protein>
    <submittedName>
        <fullName evidence="2">Uncharacterized protein</fullName>
    </submittedName>
</protein>
<dbReference type="InterPro" id="IPR027417">
    <property type="entry name" value="P-loop_NTPase"/>
</dbReference>
<reference evidence="2 3" key="1">
    <citation type="journal article" date="2018" name="Mol. Biol. Evol.">
        <title>Analysis of the draft genome of the red seaweed Gracilariopsis chorda provides insights into genome size evolution in Rhodophyta.</title>
        <authorList>
            <person name="Lee J."/>
            <person name="Yang E.C."/>
            <person name="Graf L."/>
            <person name="Yang J.H."/>
            <person name="Qiu H."/>
            <person name="Zel Zion U."/>
            <person name="Chan C.X."/>
            <person name="Stephens T.G."/>
            <person name="Weber A.P.M."/>
            <person name="Boo G.H."/>
            <person name="Boo S.M."/>
            <person name="Kim K.M."/>
            <person name="Shin Y."/>
            <person name="Jung M."/>
            <person name="Lee S.J."/>
            <person name="Yim H.S."/>
            <person name="Lee J.H."/>
            <person name="Bhattacharya D."/>
            <person name="Yoon H.S."/>
        </authorList>
    </citation>
    <scope>NUCLEOTIDE SEQUENCE [LARGE SCALE GENOMIC DNA]</scope>
    <source>
        <strain evidence="2 3">SKKU-2015</strain>
        <tissue evidence="2">Whole body</tissue>
    </source>
</reference>
<keyword evidence="1" id="KW-0812">Transmembrane</keyword>
<keyword evidence="3" id="KW-1185">Reference proteome</keyword>
<sequence>MVAAARRHKRPPTTRRPRYCVPSSPQLGYLPTAFSPDPIFAMAKHAPFITLRLSIKDLIIFSAVFLLLTSLFFSALISTPQQRLQSARHALSTLPSHSFLASNSTSVSTTLTHQSRLRLLADLPQCAHKQTRAKSFLMLFMGHSGSTAIMTSLRQHSQTHILGLEPVDHGIFRNDTNKKNALRAVKFTEQFFLNGTKTSLTPGFKIRPLHISNAPRRFTQLVRRFETRIVWSYRSNVLKQAIGDYGIFLGDRTAYEGIKIDANSTSSAVSPASSRSIYIDDMNRLHSFMKSRVAGDKQVSQALKAITPDNCVLPVSYESFLRDPQFTMLRIQTFLGLDVAEQHESLRAKANPDTLCDLVQNWQHVCEAFFGCVQWRWMLDDFENGCSCSTLQPSRFGRRFCSIK</sequence>
<dbReference type="Gene3D" id="3.40.50.300">
    <property type="entry name" value="P-loop containing nucleotide triphosphate hydrolases"/>
    <property type="match status" value="1"/>
</dbReference>
<dbReference type="AlphaFoldDB" id="A0A2V3IYZ6"/>
<evidence type="ECO:0000313" key="3">
    <source>
        <dbReference type="Proteomes" id="UP000247409"/>
    </source>
</evidence>
<accession>A0A2V3IYZ6</accession>
<proteinExistence type="predicted"/>
<keyword evidence="1" id="KW-1133">Transmembrane helix</keyword>